<dbReference type="AlphaFoldDB" id="A0A9N9IQB9"/>
<organism evidence="1 2">
    <name type="scientific">Dentiscutata erythropus</name>
    <dbReference type="NCBI Taxonomy" id="1348616"/>
    <lineage>
        <taxon>Eukaryota</taxon>
        <taxon>Fungi</taxon>
        <taxon>Fungi incertae sedis</taxon>
        <taxon>Mucoromycota</taxon>
        <taxon>Glomeromycotina</taxon>
        <taxon>Glomeromycetes</taxon>
        <taxon>Diversisporales</taxon>
        <taxon>Gigasporaceae</taxon>
        <taxon>Dentiscutata</taxon>
    </lineage>
</organism>
<proteinExistence type="predicted"/>
<comment type="caution">
    <text evidence="1">The sequence shown here is derived from an EMBL/GenBank/DDBJ whole genome shotgun (WGS) entry which is preliminary data.</text>
</comment>
<protein>
    <submittedName>
        <fullName evidence="1">219_t:CDS:1</fullName>
    </submittedName>
</protein>
<sequence>IPTTKSERTFGDRIALSSTGHPAFVLDTISRPKIIQPEKIEPCVWTE</sequence>
<accession>A0A9N9IQB9</accession>
<dbReference type="EMBL" id="CAJVPY010014369">
    <property type="protein sequence ID" value="CAG8746190.1"/>
    <property type="molecule type" value="Genomic_DNA"/>
</dbReference>
<evidence type="ECO:0000313" key="2">
    <source>
        <dbReference type="Proteomes" id="UP000789405"/>
    </source>
</evidence>
<name>A0A9N9IQB9_9GLOM</name>
<dbReference type="Proteomes" id="UP000789405">
    <property type="component" value="Unassembled WGS sequence"/>
</dbReference>
<evidence type="ECO:0000313" key="1">
    <source>
        <dbReference type="EMBL" id="CAG8746190.1"/>
    </source>
</evidence>
<feature type="non-terminal residue" evidence="1">
    <location>
        <position position="1"/>
    </location>
</feature>
<gene>
    <name evidence="1" type="ORF">DERYTH_LOCUS16455</name>
</gene>
<reference evidence="1" key="1">
    <citation type="submission" date="2021-06" db="EMBL/GenBank/DDBJ databases">
        <authorList>
            <person name="Kallberg Y."/>
            <person name="Tangrot J."/>
            <person name="Rosling A."/>
        </authorList>
    </citation>
    <scope>NUCLEOTIDE SEQUENCE</scope>
    <source>
        <strain evidence="1">MA453B</strain>
    </source>
</reference>
<keyword evidence="2" id="KW-1185">Reference proteome</keyword>